<dbReference type="PANTHER" id="PTHR43802:SF1">
    <property type="entry name" value="IP11341P-RELATED"/>
    <property type="match status" value="1"/>
</dbReference>
<proteinExistence type="inferred from homology"/>
<dbReference type="InterPro" id="IPR014748">
    <property type="entry name" value="Enoyl-CoA_hydra_C"/>
</dbReference>
<comment type="caution">
    <text evidence="3">The sequence shown here is derived from an EMBL/GenBank/DDBJ whole genome shotgun (WGS) entry which is preliminary data.</text>
</comment>
<dbReference type="Pfam" id="PF00378">
    <property type="entry name" value="ECH_1"/>
    <property type="match status" value="1"/>
</dbReference>
<sequence>MGSPVHTEVRGGVLLIVLNRPEIKNAINTETAEAVAAALDRLDSDPALTCGVLTGAGGTFCAGMDLKAFLAGERPSVPVRGFAGIVERPSDKPLVAAVEGAAVAGGFEIALACDLVVAGESARFGLPEVRRGLVAAGGGLLRLAERIPTAIAMEWALTGALVGAQRAFEVGLVNRLTPDGGALDAAVELASAIAANGPLAVRASKQILRDSSGWPMAERFDLMREISLPVRASEDAREGARAFTEKRPPVWRGI</sequence>
<accession>A0A935M5H3</accession>
<dbReference type="SUPFAM" id="SSF52096">
    <property type="entry name" value="ClpP/crotonase"/>
    <property type="match status" value="1"/>
</dbReference>
<dbReference type="PROSITE" id="PS00166">
    <property type="entry name" value="ENOYL_COA_HYDRATASE"/>
    <property type="match status" value="1"/>
</dbReference>
<evidence type="ECO:0000256" key="1">
    <source>
        <dbReference type="ARBA" id="ARBA00005254"/>
    </source>
</evidence>
<comment type="similarity">
    <text evidence="1 2">Belongs to the enoyl-CoA hydratase/isomerase family.</text>
</comment>
<dbReference type="Gene3D" id="1.10.12.10">
    <property type="entry name" value="Lyase 2-enoyl-coa Hydratase, Chain A, domain 2"/>
    <property type="match status" value="1"/>
</dbReference>
<evidence type="ECO:0000256" key="2">
    <source>
        <dbReference type="RuleBase" id="RU003707"/>
    </source>
</evidence>
<evidence type="ECO:0000313" key="4">
    <source>
        <dbReference type="Proteomes" id="UP000726105"/>
    </source>
</evidence>
<gene>
    <name evidence="3" type="ORF">IPI13_09035</name>
</gene>
<reference evidence="3 4" key="1">
    <citation type="submission" date="2020-10" db="EMBL/GenBank/DDBJ databases">
        <title>Connecting structure to function with the recovery of over 1000 high-quality activated sludge metagenome-assembled genomes encoding full-length rRNA genes using long-read sequencing.</title>
        <authorList>
            <person name="Singleton C.M."/>
            <person name="Petriglieri F."/>
            <person name="Kristensen J.M."/>
            <person name="Kirkegaard R.H."/>
            <person name="Michaelsen T.Y."/>
            <person name="Andersen M.H."/>
            <person name="Karst S.M."/>
            <person name="Dueholm M.S."/>
            <person name="Nielsen P.H."/>
            <person name="Albertsen M."/>
        </authorList>
    </citation>
    <scope>NUCLEOTIDE SEQUENCE [LARGE SCALE GENOMIC DNA]</scope>
    <source>
        <strain evidence="3">Ega_18-Q3-R5-49_MAXAC.001</strain>
    </source>
</reference>
<organism evidence="3 4">
    <name type="scientific">Candidatus Phosphoribacter hodrii</name>
    <dbReference type="NCBI Taxonomy" id="2953743"/>
    <lineage>
        <taxon>Bacteria</taxon>
        <taxon>Bacillati</taxon>
        <taxon>Actinomycetota</taxon>
        <taxon>Actinomycetes</taxon>
        <taxon>Micrococcales</taxon>
        <taxon>Dermatophilaceae</taxon>
        <taxon>Candidatus Phosphoribacter</taxon>
    </lineage>
</organism>
<dbReference type="GO" id="GO:0003824">
    <property type="term" value="F:catalytic activity"/>
    <property type="evidence" value="ECO:0007669"/>
    <property type="project" value="InterPro"/>
</dbReference>
<dbReference type="CDD" id="cd06558">
    <property type="entry name" value="crotonase-like"/>
    <property type="match status" value="1"/>
</dbReference>
<dbReference type="InterPro" id="IPR001753">
    <property type="entry name" value="Enoyl-CoA_hydra/iso"/>
</dbReference>
<dbReference type="NCBIfam" id="NF006100">
    <property type="entry name" value="PRK08252.1"/>
    <property type="match status" value="1"/>
</dbReference>
<dbReference type="AlphaFoldDB" id="A0A935M5H3"/>
<dbReference type="Gene3D" id="3.90.226.10">
    <property type="entry name" value="2-enoyl-CoA Hydratase, Chain A, domain 1"/>
    <property type="match status" value="1"/>
</dbReference>
<dbReference type="EMBL" id="JADJIB010000003">
    <property type="protein sequence ID" value="MBK7273296.1"/>
    <property type="molecule type" value="Genomic_DNA"/>
</dbReference>
<dbReference type="InterPro" id="IPR029045">
    <property type="entry name" value="ClpP/crotonase-like_dom_sf"/>
</dbReference>
<dbReference type="InterPro" id="IPR018376">
    <property type="entry name" value="Enoyl-CoA_hyd/isom_CS"/>
</dbReference>
<name>A0A935M5H3_9MICO</name>
<evidence type="ECO:0000313" key="3">
    <source>
        <dbReference type="EMBL" id="MBK7273296.1"/>
    </source>
</evidence>
<protein>
    <submittedName>
        <fullName evidence="3">Crotonase/enoyl-CoA hydratase family protein</fullName>
    </submittedName>
</protein>
<dbReference type="PANTHER" id="PTHR43802">
    <property type="entry name" value="ENOYL-COA HYDRATASE"/>
    <property type="match status" value="1"/>
</dbReference>
<dbReference type="Proteomes" id="UP000726105">
    <property type="component" value="Unassembled WGS sequence"/>
</dbReference>